<comment type="catalytic activity">
    <reaction evidence="6">
        <text>L-threonyl-[protein] + ATP = 3-O-(5'-adenylyl)-L-threonyl-[protein] + diphosphate</text>
        <dbReference type="Rhea" id="RHEA:54292"/>
        <dbReference type="Rhea" id="RHEA-COMP:11060"/>
        <dbReference type="Rhea" id="RHEA-COMP:13847"/>
        <dbReference type="ChEBI" id="CHEBI:30013"/>
        <dbReference type="ChEBI" id="CHEBI:30616"/>
        <dbReference type="ChEBI" id="CHEBI:33019"/>
        <dbReference type="ChEBI" id="CHEBI:138113"/>
        <dbReference type="EC" id="2.7.7.108"/>
    </reaction>
</comment>
<dbReference type="SUPFAM" id="SSF140931">
    <property type="entry name" value="Fic-like"/>
    <property type="match status" value="1"/>
</dbReference>
<organism evidence="10 11">
    <name type="scientific">Knoellia koreensis</name>
    <dbReference type="NCBI Taxonomy" id="2730921"/>
    <lineage>
        <taxon>Bacteria</taxon>
        <taxon>Bacillati</taxon>
        <taxon>Actinomycetota</taxon>
        <taxon>Actinomycetes</taxon>
        <taxon>Micrococcales</taxon>
        <taxon>Intrasporangiaceae</taxon>
        <taxon>Knoellia</taxon>
    </lineage>
</organism>
<evidence type="ECO:0000256" key="5">
    <source>
        <dbReference type="ARBA" id="ARBA00034531"/>
    </source>
</evidence>
<sequence>MSESVDPYTDPETGILRNRIGARTQAALDQAEGDLSVHRLVELADRYPVAPSGDLDELRGIHRHLFQDLYEWAGRTRTVDIRKPDGQPFLPASRIEVGTRFVFEELRADNQLRSMSRPTFIERLAHHYDALNYAHPFREGNGRAQRVFWSRVARDAGWHLDWRRVSAERNNEASRAATERSDLRPLREMFDAITTARRPRERGTPRAALDAARLAFGAPATEATRTTPTTFEAGTRRLPPGRMSDRSPGIGD</sequence>
<reference evidence="10 11" key="1">
    <citation type="submission" date="2020-04" db="EMBL/GenBank/DDBJ databases">
        <title>Knoellia sp. isolate from air conditioner.</title>
        <authorList>
            <person name="Chea S."/>
            <person name="Kim D.-U."/>
        </authorList>
    </citation>
    <scope>NUCLEOTIDE SEQUENCE [LARGE SCALE GENOMIC DNA]</scope>
    <source>
        <strain evidence="10 11">DB2414S</strain>
    </source>
</reference>
<evidence type="ECO:0000256" key="2">
    <source>
        <dbReference type="ARBA" id="ARBA00022695"/>
    </source>
</evidence>
<dbReference type="RefSeq" id="WP_171245382.1">
    <property type="nucleotide sequence ID" value="NZ_JABEPQ010000008.1"/>
</dbReference>
<keyword evidence="2" id="KW-0548">Nucleotidyltransferase</keyword>
<accession>A0A849HMD7</accession>
<feature type="compositionally biased region" description="Low complexity" evidence="8">
    <location>
        <begin position="218"/>
        <end position="233"/>
    </location>
</feature>
<proteinExistence type="predicted"/>
<gene>
    <name evidence="10" type="ORF">HJG52_19920</name>
</gene>
<dbReference type="PROSITE" id="PS51459">
    <property type="entry name" value="FIDO"/>
    <property type="match status" value="1"/>
</dbReference>
<dbReference type="PANTHER" id="PTHR39560">
    <property type="entry name" value="PROTEIN ADENYLYLTRANSFERASE FIC-RELATED"/>
    <property type="match status" value="1"/>
</dbReference>
<dbReference type="EMBL" id="JABEPQ010000008">
    <property type="protein sequence ID" value="NNM48259.1"/>
    <property type="molecule type" value="Genomic_DNA"/>
</dbReference>
<keyword evidence="11" id="KW-1185">Reference proteome</keyword>
<evidence type="ECO:0000313" key="11">
    <source>
        <dbReference type="Proteomes" id="UP000588586"/>
    </source>
</evidence>
<evidence type="ECO:0000256" key="4">
    <source>
        <dbReference type="ARBA" id="ARBA00022840"/>
    </source>
</evidence>
<dbReference type="InterPro" id="IPR036597">
    <property type="entry name" value="Fido-like_dom_sf"/>
</dbReference>
<comment type="catalytic activity">
    <reaction evidence="7">
        <text>L-tyrosyl-[protein] + ATP = O-(5'-adenylyl)-L-tyrosyl-[protein] + diphosphate</text>
        <dbReference type="Rhea" id="RHEA:54288"/>
        <dbReference type="Rhea" id="RHEA-COMP:10136"/>
        <dbReference type="Rhea" id="RHEA-COMP:13846"/>
        <dbReference type="ChEBI" id="CHEBI:30616"/>
        <dbReference type="ChEBI" id="CHEBI:33019"/>
        <dbReference type="ChEBI" id="CHEBI:46858"/>
        <dbReference type="ChEBI" id="CHEBI:83624"/>
        <dbReference type="EC" id="2.7.7.108"/>
    </reaction>
</comment>
<dbReference type="GO" id="GO:0051302">
    <property type="term" value="P:regulation of cell division"/>
    <property type="evidence" value="ECO:0007669"/>
    <property type="project" value="TreeGrafter"/>
</dbReference>
<evidence type="ECO:0000256" key="7">
    <source>
        <dbReference type="ARBA" id="ARBA00048696"/>
    </source>
</evidence>
<evidence type="ECO:0000256" key="3">
    <source>
        <dbReference type="ARBA" id="ARBA00022741"/>
    </source>
</evidence>
<evidence type="ECO:0000313" key="10">
    <source>
        <dbReference type="EMBL" id="NNM48259.1"/>
    </source>
</evidence>
<feature type="domain" description="Fido" evidence="9">
    <location>
        <begin position="53"/>
        <end position="192"/>
    </location>
</feature>
<dbReference type="GO" id="GO:0070733">
    <property type="term" value="F:AMPylase activity"/>
    <property type="evidence" value="ECO:0007669"/>
    <property type="project" value="UniProtKB-EC"/>
</dbReference>
<evidence type="ECO:0000256" key="1">
    <source>
        <dbReference type="ARBA" id="ARBA00022679"/>
    </source>
</evidence>
<feature type="region of interest" description="Disordered" evidence="8">
    <location>
        <begin position="218"/>
        <end position="252"/>
    </location>
</feature>
<dbReference type="AlphaFoldDB" id="A0A849HMD7"/>
<name>A0A849HMD7_9MICO</name>
<keyword evidence="4" id="KW-0067">ATP-binding</keyword>
<keyword evidence="3" id="KW-0547">Nucleotide-binding</keyword>
<keyword evidence="1" id="KW-0808">Transferase</keyword>
<dbReference type="Gene3D" id="1.10.3290.10">
    <property type="entry name" value="Fido-like domain"/>
    <property type="match status" value="1"/>
</dbReference>
<comment type="caution">
    <text evidence="10">The sequence shown here is derived from an EMBL/GenBank/DDBJ whole genome shotgun (WGS) entry which is preliminary data.</text>
</comment>
<evidence type="ECO:0000256" key="6">
    <source>
        <dbReference type="ARBA" id="ARBA00047939"/>
    </source>
</evidence>
<dbReference type="PANTHER" id="PTHR39560:SF1">
    <property type="entry name" value="PROTEIN ADENYLYLTRANSFERASE FIC-RELATED"/>
    <property type="match status" value="1"/>
</dbReference>
<evidence type="ECO:0000259" key="9">
    <source>
        <dbReference type="PROSITE" id="PS51459"/>
    </source>
</evidence>
<evidence type="ECO:0000256" key="8">
    <source>
        <dbReference type="SAM" id="MobiDB-lite"/>
    </source>
</evidence>
<dbReference type="Proteomes" id="UP000588586">
    <property type="component" value="Unassembled WGS sequence"/>
</dbReference>
<dbReference type="InterPro" id="IPR003812">
    <property type="entry name" value="Fido"/>
</dbReference>
<protein>
    <recommendedName>
        <fullName evidence="5">protein adenylyltransferase</fullName>
        <ecNumber evidence="5">2.7.7.108</ecNumber>
    </recommendedName>
</protein>
<dbReference type="EC" id="2.7.7.108" evidence="5"/>
<dbReference type="Pfam" id="PF02661">
    <property type="entry name" value="Fic"/>
    <property type="match status" value="1"/>
</dbReference>
<dbReference type="GO" id="GO:0005524">
    <property type="term" value="F:ATP binding"/>
    <property type="evidence" value="ECO:0007669"/>
    <property type="project" value="UniProtKB-KW"/>
</dbReference>